<comment type="caution">
    <text evidence="3">The sequence shown here is derived from an EMBL/GenBank/DDBJ whole genome shotgun (WGS) entry which is preliminary data.</text>
</comment>
<feature type="domain" description="DUF397" evidence="2">
    <location>
        <begin position="53"/>
        <end position="99"/>
    </location>
</feature>
<dbReference type="InterPro" id="IPR007278">
    <property type="entry name" value="DUF397"/>
</dbReference>
<dbReference type="Pfam" id="PF04149">
    <property type="entry name" value="DUF397"/>
    <property type="match status" value="1"/>
</dbReference>
<dbReference type="Proteomes" id="UP000190037">
    <property type="component" value="Unassembled WGS sequence"/>
</dbReference>
<evidence type="ECO:0000313" key="4">
    <source>
        <dbReference type="Proteomes" id="UP000190037"/>
    </source>
</evidence>
<dbReference type="RefSeq" id="WP_078982676.1">
    <property type="nucleotide sequence ID" value="NZ_MWQN01000005.1"/>
</dbReference>
<accession>A0A1T3NJ10</accession>
<dbReference type="STRING" id="159449.B4N89_45985"/>
<feature type="region of interest" description="Disordered" evidence="1">
    <location>
        <begin position="1"/>
        <end position="58"/>
    </location>
</feature>
<evidence type="ECO:0000313" key="3">
    <source>
        <dbReference type="EMBL" id="OPC76827.1"/>
    </source>
</evidence>
<dbReference type="AlphaFoldDB" id="A0A1T3NJ10"/>
<reference evidence="3 4" key="1">
    <citation type="submission" date="2017-03" db="EMBL/GenBank/DDBJ databases">
        <title>Draft genome sequence of Streptomyces scabrisporus NF3, endophyte isolated from Amphipterygium adstringens.</title>
        <authorList>
            <person name="Vazquez M."/>
            <person name="Ceapa C.D."/>
            <person name="Rodriguez Luna D."/>
            <person name="Sanchez Esquivel S."/>
        </authorList>
    </citation>
    <scope>NUCLEOTIDE SEQUENCE [LARGE SCALE GENOMIC DNA]</scope>
    <source>
        <strain evidence="3 4">NF3</strain>
    </source>
</reference>
<evidence type="ECO:0000256" key="1">
    <source>
        <dbReference type="SAM" id="MobiDB-lite"/>
    </source>
</evidence>
<name>A0A1T3NJ10_9ACTN</name>
<sequence>MPFNAATIATAPPLVDAAHQSLAGEHRSRRRAAGDRASKTPQPEEPLSNHPRRKSSYSADVNCVEAGLGTGNDVEVADTKLPPSITLTFPNDSWTTFLNDTSRRD</sequence>
<proteinExistence type="predicted"/>
<dbReference type="EMBL" id="MWQN01000005">
    <property type="protein sequence ID" value="OPC76827.1"/>
    <property type="molecule type" value="Genomic_DNA"/>
</dbReference>
<organism evidence="3 4">
    <name type="scientific">Embleya scabrispora</name>
    <dbReference type="NCBI Taxonomy" id="159449"/>
    <lineage>
        <taxon>Bacteria</taxon>
        <taxon>Bacillati</taxon>
        <taxon>Actinomycetota</taxon>
        <taxon>Actinomycetes</taxon>
        <taxon>Kitasatosporales</taxon>
        <taxon>Streptomycetaceae</taxon>
        <taxon>Embleya</taxon>
    </lineage>
</organism>
<gene>
    <name evidence="3" type="ORF">B4N89_45985</name>
</gene>
<keyword evidence="4" id="KW-1185">Reference proteome</keyword>
<protein>
    <recommendedName>
        <fullName evidence="2">DUF397 domain-containing protein</fullName>
    </recommendedName>
</protein>
<evidence type="ECO:0000259" key="2">
    <source>
        <dbReference type="Pfam" id="PF04149"/>
    </source>
</evidence>